<accession>A0A1F4V3H4</accession>
<comment type="caution">
    <text evidence="2">The sequence shown here is derived from an EMBL/GenBank/DDBJ whole genome shotgun (WGS) entry which is preliminary data.</text>
</comment>
<dbReference type="STRING" id="1802610.A2W32_01720"/>
<evidence type="ECO:0000256" key="1">
    <source>
        <dbReference type="SAM" id="Phobius"/>
    </source>
</evidence>
<name>A0A1F4V3H4_UNCKA</name>
<dbReference type="AlphaFoldDB" id="A0A1F4V3H4"/>
<keyword evidence="1" id="KW-0812">Transmembrane</keyword>
<proteinExistence type="predicted"/>
<evidence type="ECO:0000313" key="2">
    <source>
        <dbReference type="EMBL" id="OGC51033.1"/>
    </source>
</evidence>
<reference evidence="2 3" key="1">
    <citation type="journal article" date="2016" name="Nat. Commun.">
        <title>Thousands of microbial genomes shed light on interconnected biogeochemical processes in an aquifer system.</title>
        <authorList>
            <person name="Anantharaman K."/>
            <person name="Brown C.T."/>
            <person name="Hug L.A."/>
            <person name="Sharon I."/>
            <person name="Castelle C.J."/>
            <person name="Probst A.J."/>
            <person name="Thomas B.C."/>
            <person name="Singh A."/>
            <person name="Wilkins M.J."/>
            <person name="Karaoz U."/>
            <person name="Brodie E.L."/>
            <person name="Williams K.H."/>
            <person name="Hubbard S.S."/>
            <person name="Banfield J.F."/>
        </authorList>
    </citation>
    <scope>NUCLEOTIDE SEQUENCE [LARGE SCALE GENOMIC DNA]</scope>
</reference>
<evidence type="ECO:0000313" key="3">
    <source>
        <dbReference type="Proteomes" id="UP000177371"/>
    </source>
</evidence>
<feature type="transmembrane region" description="Helical" evidence="1">
    <location>
        <begin position="50"/>
        <end position="78"/>
    </location>
</feature>
<protein>
    <submittedName>
        <fullName evidence="2">Uncharacterized protein</fullName>
    </submittedName>
</protein>
<feature type="transmembrane region" description="Helical" evidence="1">
    <location>
        <begin position="12"/>
        <end position="30"/>
    </location>
</feature>
<sequence>MISKIIKNASLPFIGFLQATGLVFYVAIIVSFMDYISKWPVLTYSDEASFIAPIIFLLILVISAVACAAIFLGKAAVLFWNKKYIECFKIIIWTLVFSIMYILLFFILLLPSTLAYQQALS</sequence>
<keyword evidence="1" id="KW-1133">Transmembrane helix</keyword>
<dbReference type="Proteomes" id="UP000177371">
    <property type="component" value="Unassembled WGS sequence"/>
</dbReference>
<organism evidence="2 3">
    <name type="scientific">candidate division WWE3 bacterium RBG_16_37_10</name>
    <dbReference type="NCBI Taxonomy" id="1802610"/>
    <lineage>
        <taxon>Bacteria</taxon>
        <taxon>Katanobacteria</taxon>
    </lineage>
</organism>
<keyword evidence="1" id="KW-0472">Membrane</keyword>
<dbReference type="EMBL" id="MEUT01000031">
    <property type="protein sequence ID" value="OGC51033.1"/>
    <property type="molecule type" value="Genomic_DNA"/>
</dbReference>
<gene>
    <name evidence="2" type="ORF">A2W32_01720</name>
</gene>
<feature type="transmembrane region" description="Helical" evidence="1">
    <location>
        <begin position="90"/>
        <end position="110"/>
    </location>
</feature>